<name>A0A4V3DEP8_9PROT</name>
<dbReference type="GO" id="GO:0005737">
    <property type="term" value="C:cytoplasm"/>
    <property type="evidence" value="ECO:0007669"/>
    <property type="project" value="TreeGrafter"/>
</dbReference>
<dbReference type="PANTHER" id="PTHR13847">
    <property type="entry name" value="SARCOSINE DEHYDROGENASE-RELATED"/>
    <property type="match status" value="1"/>
</dbReference>
<evidence type="ECO:0000313" key="3">
    <source>
        <dbReference type="EMBL" id="TDQ82538.1"/>
    </source>
</evidence>
<organism evidence="3 4">
    <name type="scientific">Dongia mobilis</name>
    <dbReference type="NCBI Taxonomy" id="578943"/>
    <lineage>
        <taxon>Bacteria</taxon>
        <taxon>Pseudomonadati</taxon>
        <taxon>Pseudomonadota</taxon>
        <taxon>Alphaproteobacteria</taxon>
        <taxon>Rhodospirillales</taxon>
        <taxon>Dongiaceae</taxon>
        <taxon>Dongia</taxon>
    </lineage>
</organism>
<dbReference type="SUPFAM" id="SSF51905">
    <property type="entry name" value="FAD/NAD(P)-binding domain"/>
    <property type="match status" value="1"/>
</dbReference>
<comment type="caution">
    <text evidence="3">The sequence shown here is derived from an EMBL/GenBank/DDBJ whole genome shotgun (WGS) entry which is preliminary data.</text>
</comment>
<dbReference type="SUPFAM" id="SSF54373">
    <property type="entry name" value="FAD-linked reductases, C-terminal domain"/>
    <property type="match status" value="1"/>
</dbReference>
<dbReference type="Gene3D" id="3.50.50.60">
    <property type="entry name" value="FAD/NAD(P)-binding domain"/>
    <property type="match status" value="2"/>
</dbReference>
<dbReference type="GO" id="GO:0016491">
    <property type="term" value="F:oxidoreductase activity"/>
    <property type="evidence" value="ECO:0007669"/>
    <property type="project" value="UniProtKB-KW"/>
</dbReference>
<dbReference type="Pfam" id="PF01266">
    <property type="entry name" value="DAO"/>
    <property type="match status" value="1"/>
</dbReference>
<dbReference type="RefSeq" id="WP_133613808.1">
    <property type="nucleotide sequence ID" value="NZ_SNYW01000008.1"/>
</dbReference>
<dbReference type="EMBL" id="SNYW01000008">
    <property type="protein sequence ID" value="TDQ82538.1"/>
    <property type="molecule type" value="Genomic_DNA"/>
</dbReference>
<reference evidence="3 4" key="1">
    <citation type="submission" date="2019-03" db="EMBL/GenBank/DDBJ databases">
        <title>Genomic Encyclopedia of Type Strains, Phase III (KMG-III): the genomes of soil and plant-associated and newly described type strains.</title>
        <authorList>
            <person name="Whitman W."/>
        </authorList>
    </citation>
    <scope>NUCLEOTIDE SEQUENCE [LARGE SCALE GENOMIC DNA]</scope>
    <source>
        <strain evidence="3 4">CGMCC 1.7660</strain>
    </source>
</reference>
<dbReference type="OrthoDB" id="9805337at2"/>
<dbReference type="Gene3D" id="3.30.9.10">
    <property type="entry name" value="D-Amino Acid Oxidase, subunit A, domain 2"/>
    <property type="match status" value="1"/>
</dbReference>
<feature type="domain" description="FAD dependent oxidoreductase" evidence="2">
    <location>
        <begin position="5"/>
        <end position="395"/>
    </location>
</feature>
<evidence type="ECO:0000259" key="2">
    <source>
        <dbReference type="Pfam" id="PF01266"/>
    </source>
</evidence>
<dbReference type="AlphaFoldDB" id="A0A4V3DEP8"/>
<dbReference type="PANTHER" id="PTHR13847:SF289">
    <property type="entry name" value="GLYCINE OXIDASE"/>
    <property type="match status" value="1"/>
</dbReference>
<accession>A0A4V3DEP8</accession>
<proteinExistence type="predicted"/>
<sequence length="413" mass="44974">MSKRHVVVIGAGIVGISTALYLQKDGNQVTVVDRVDPGEGTSKGNASVIAAESCIPVATPGIVWDVPKMLMDPLGPLAIRWSYLPKLAPWLLRFVASSGAAKVEQTSIALRAALVQALPAHKELAALAGQALMIKETGWLGIFEKDEKFASYQSDLELQKRRGVDFKVLKQEEIRQFEPSLQPIYKHAVYYPENAYVTDNFALVQRLAAQFTANGGRIVKSEVQGFELGPDGPTHVRAGGDKIACDAVVVAAGAWSKKLAKMLGHNVPLETERGYHVTLPNPGKMPRMPLYSGDHSFAITPLEIGLRFAGTVELGGLDLPPNYARAEKLMIHGRRMFGELNEDGRSDWMGHRPSIPDSVPVISQGVRFRNTYFAFGHGHIGLTLGPVTGRIIADLAAGRDPGLDLRPFRVDRF</sequence>
<dbReference type="Proteomes" id="UP000295783">
    <property type="component" value="Unassembled WGS sequence"/>
</dbReference>
<protein>
    <submittedName>
        <fullName evidence="3">D-amino-acid dehydrogenase</fullName>
    </submittedName>
</protein>
<gene>
    <name evidence="3" type="ORF">A8950_2361</name>
</gene>
<dbReference type="InterPro" id="IPR036188">
    <property type="entry name" value="FAD/NAD-bd_sf"/>
</dbReference>
<keyword evidence="4" id="KW-1185">Reference proteome</keyword>
<dbReference type="InterPro" id="IPR006076">
    <property type="entry name" value="FAD-dep_OxRdtase"/>
</dbReference>
<evidence type="ECO:0000313" key="4">
    <source>
        <dbReference type="Proteomes" id="UP000295783"/>
    </source>
</evidence>
<keyword evidence="1" id="KW-0560">Oxidoreductase</keyword>
<evidence type="ECO:0000256" key="1">
    <source>
        <dbReference type="ARBA" id="ARBA00023002"/>
    </source>
</evidence>